<protein>
    <submittedName>
        <fullName evidence="2">Uncharacterized protein</fullName>
    </submittedName>
</protein>
<evidence type="ECO:0000313" key="3">
    <source>
        <dbReference type="Proteomes" id="UP000829354"/>
    </source>
</evidence>
<proteinExistence type="predicted"/>
<evidence type="ECO:0000313" key="2">
    <source>
        <dbReference type="EMBL" id="UMM34603.1"/>
    </source>
</evidence>
<feature type="region of interest" description="Disordered" evidence="1">
    <location>
        <begin position="29"/>
        <end position="51"/>
    </location>
</feature>
<name>A0AAE9EZ31_CAEBR</name>
<organism evidence="2 3">
    <name type="scientific">Caenorhabditis briggsae</name>
    <dbReference type="NCBI Taxonomy" id="6238"/>
    <lineage>
        <taxon>Eukaryota</taxon>
        <taxon>Metazoa</taxon>
        <taxon>Ecdysozoa</taxon>
        <taxon>Nematoda</taxon>
        <taxon>Chromadorea</taxon>
        <taxon>Rhabditida</taxon>
        <taxon>Rhabditina</taxon>
        <taxon>Rhabditomorpha</taxon>
        <taxon>Rhabditoidea</taxon>
        <taxon>Rhabditidae</taxon>
        <taxon>Peloderinae</taxon>
        <taxon>Caenorhabditis</taxon>
    </lineage>
</organism>
<reference evidence="2 3" key="1">
    <citation type="submission" date="2022-04" db="EMBL/GenBank/DDBJ databases">
        <title>Chromosome-level reference genomes for two strains of Caenorhabditis briggsae: an improved platform for comparative genomics.</title>
        <authorList>
            <person name="Stevens L."/>
            <person name="Andersen E."/>
        </authorList>
    </citation>
    <scope>NUCLEOTIDE SEQUENCE [LARGE SCALE GENOMIC DNA]</scope>
    <source>
        <strain evidence="2">VX34</strain>
        <tissue evidence="2">Whole-organism</tissue>
    </source>
</reference>
<dbReference type="EMBL" id="CP092624">
    <property type="protein sequence ID" value="UMM34603.1"/>
    <property type="molecule type" value="Genomic_DNA"/>
</dbReference>
<dbReference type="Proteomes" id="UP000829354">
    <property type="component" value="Chromosome V"/>
</dbReference>
<accession>A0AAE9EZ31</accession>
<dbReference type="AlphaFoldDB" id="A0AAE9EZ31"/>
<feature type="compositionally biased region" description="Basic residues" evidence="1">
    <location>
        <begin position="39"/>
        <end position="51"/>
    </location>
</feature>
<sequence>MQLSLLGLCMDSSVSAKSVSTTLTSVSGSTRRLLLPLRRPPRRRSGLPRTK</sequence>
<evidence type="ECO:0000256" key="1">
    <source>
        <dbReference type="SAM" id="MobiDB-lite"/>
    </source>
</evidence>
<keyword evidence="3" id="KW-1185">Reference proteome</keyword>
<gene>
    <name evidence="2" type="ORF">L5515_007603</name>
</gene>